<evidence type="ECO:0000259" key="8">
    <source>
        <dbReference type="Pfam" id="PF05504"/>
    </source>
</evidence>
<evidence type="ECO:0000256" key="4">
    <source>
        <dbReference type="ARBA" id="ARBA00022729"/>
    </source>
</evidence>
<reference evidence="10 11" key="1">
    <citation type="submission" date="2023-07" db="EMBL/GenBank/DDBJ databases">
        <title>Genomic Encyclopedia of Type Strains, Phase IV (KMG-IV): sequencing the most valuable type-strain genomes for metagenomic binning, comparative biology and taxonomic classification.</title>
        <authorList>
            <person name="Goeker M."/>
        </authorList>
    </citation>
    <scope>NUCLEOTIDE SEQUENCE [LARGE SCALE GENOMIC DNA]</scope>
    <source>
        <strain evidence="10 11">DSM 25924</strain>
    </source>
</reference>
<feature type="domain" description="Spore germination protein N-terminal" evidence="9">
    <location>
        <begin position="34"/>
        <end position="200"/>
    </location>
</feature>
<dbReference type="InterPro" id="IPR008844">
    <property type="entry name" value="Spore_GerAC-like"/>
</dbReference>
<protein>
    <submittedName>
        <fullName evidence="10">Ger(X)C family germination protein</fullName>
    </submittedName>
</protein>
<dbReference type="Pfam" id="PF25198">
    <property type="entry name" value="Spore_GerAC_N"/>
    <property type="match status" value="1"/>
</dbReference>
<evidence type="ECO:0000313" key="11">
    <source>
        <dbReference type="Proteomes" id="UP001229209"/>
    </source>
</evidence>
<keyword evidence="4" id="KW-0732">Signal</keyword>
<feature type="domain" description="Spore germination GerAC-like C-terminal" evidence="8">
    <location>
        <begin position="244"/>
        <end position="379"/>
    </location>
</feature>
<comment type="subcellular location">
    <subcellularLocation>
        <location evidence="1">Membrane</location>
        <topology evidence="1">Lipid-anchor</topology>
    </subcellularLocation>
</comment>
<evidence type="ECO:0000313" key="10">
    <source>
        <dbReference type="EMBL" id="MDP9729571.1"/>
    </source>
</evidence>
<keyword evidence="11" id="KW-1185">Reference proteome</keyword>
<proteinExistence type="inferred from homology"/>
<evidence type="ECO:0000259" key="9">
    <source>
        <dbReference type="Pfam" id="PF25198"/>
    </source>
</evidence>
<dbReference type="Gene3D" id="3.30.300.210">
    <property type="entry name" value="Nutrient germinant receptor protein C, domain 3"/>
    <property type="match status" value="1"/>
</dbReference>
<keyword evidence="5" id="KW-0472">Membrane</keyword>
<dbReference type="EMBL" id="JAURUO010000017">
    <property type="protein sequence ID" value="MDP9729571.1"/>
    <property type="molecule type" value="Genomic_DNA"/>
</dbReference>
<evidence type="ECO:0000256" key="5">
    <source>
        <dbReference type="ARBA" id="ARBA00023136"/>
    </source>
</evidence>
<name>A0ABT9LZA4_9BACL</name>
<gene>
    <name evidence="10" type="ORF">J2S04_002545</name>
</gene>
<dbReference type="InterPro" id="IPR057336">
    <property type="entry name" value="GerAC_N"/>
</dbReference>
<evidence type="ECO:0000256" key="1">
    <source>
        <dbReference type="ARBA" id="ARBA00004635"/>
    </source>
</evidence>
<sequence>MNWSIISIWNYKSRKYYIVVVATFLILGTVTACDYNDVDHLYISTGIGIDKAKNGIRVSVDLINPESALSGRTEAGGNNKSEPDRIVSNNGTTMELAFSGIQSQLSRSLYLPHTSIILFSKSAISSKLGGLVDALERNRQLRRSQLWVITSGNAEDIFKDSKKTSVSTAVLIRDLVDEESRRYKCLASDELHIVKHLLTPSASSTIAEIKMNKNKEPVLSGLDFISIEGKLYRVPFSKILDVSWLMGRTFDVREPLVVRSQDQQIHSLITIHWIRTTTHLKLLSILPTPIIQVDWRGTGEVERWDSPTTMSSKNLSQLEWSIQHDVENRLREAWLMSTKSGIDVYGIRTLIEEHLPKEKYVNAKYSYDWKQTKLIMNIHLQILHGELASQTPFISKTVKIIK</sequence>
<keyword evidence="6" id="KW-0564">Palmitate</keyword>
<evidence type="ECO:0000256" key="6">
    <source>
        <dbReference type="ARBA" id="ARBA00023139"/>
    </source>
</evidence>
<evidence type="ECO:0000256" key="2">
    <source>
        <dbReference type="ARBA" id="ARBA00007886"/>
    </source>
</evidence>
<dbReference type="Pfam" id="PF05504">
    <property type="entry name" value="Spore_GerAC"/>
    <property type="match status" value="1"/>
</dbReference>
<comment type="similarity">
    <text evidence="2">Belongs to the GerABKC lipoprotein family.</text>
</comment>
<organism evidence="10 11">
    <name type="scientific">Alicyclobacillus tolerans</name>
    <dbReference type="NCBI Taxonomy" id="90970"/>
    <lineage>
        <taxon>Bacteria</taxon>
        <taxon>Bacillati</taxon>
        <taxon>Bacillota</taxon>
        <taxon>Bacilli</taxon>
        <taxon>Bacillales</taxon>
        <taxon>Alicyclobacillaceae</taxon>
        <taxon>Alicyclobacillus</taxon>
    </lineage>
</organism>
<dbReference type="PANTHER" id="PTHR35789">
    <property type="entry name" value="SPORE GERMINATION PROTEIN B3"/>
    <property type="match status" value="1"/>
</dbReference>
<dbReference type="InterPro" id="IPR038501">
    <property type="entry name" value="Spore_GerAC_C_sf"/>
</dbReference>
<evidence type="ECO:0000256" key="3">
    <source>
        <dbReference type="ARBA" id="ARBA00022544"/>
    </source>
</evidence>
<evidence type="ECO:0000256" key="7">
    <source>
        <dbReference type="ARBA" id="ARBA00023288"/>
    </source>
</evidence>
<accession>A0ABT9LZA4</accession>
<keyword evidence="7" id="KW-0449">Lipoprotein</keyword>
<dbReference type="RefSeq" id="WP_238413447.1">
    <property type="nucleotide sequence ID" value="NZ_JAURUO010000017.1"/>
</dbReference>
<comment type="caution">
    <text evidence="10">The sequence shown here is derived from an EMBL/GenBank/DDBJ whole genome shotgun (WGS) entry which is preliminary data.</text>
</comment>
<dbReference type="PANTHER" id="PTHR35789:SF1">
    <property type="entry name" value="SPORE GERMINATION PROTEIN B3"/>
    <property type="match status" value="1"/>
</dbReference>
<keyword evidence="3" id="KW-0309">Germination</keyword>
<dbReference type="Proteomes" id="UP001229209">
    <property type="component" value="Unassembled WGS sequence"/>
</dbReference>
<dbReference type="InterPro" id="IPR046953">
    <property type="entry name" value="Spore_GerAC-like_C"/>
</dbReference>